<protein>
    <submittedName>
        <fullName evidence="3">Amidase</fullName>
    </submittedName>
</protein>
<dbReference type="PANTHER" id="PTHR11895:SF7">
    <property type="entry name" value="GLUTAMYL-TRNA(GLN) AMIDOTRANSFERASE SUBUNIT A, MITOCHONDRIAL"/>
    <property type="match status" value="1"/>
</dbReference>
<dbReference type="InterPro" id="IPR023631">
    <property type="entry name" value="Amidase_dom"/>
</dbReference>
<evidence type="ECO:0000259" key="2">
    <source>
        <dbReference type="Pfam" id="PF01425"/>
    </source>
</evidence>
<dbReference type="EMBL" id="FZOR01000050">
    <property type="protein sequence ID" value="SNT58737.1"/>
    <property type="molecule type" value="Genomic_DNA"/>
</dbReference>
<dbReference type="InterPro" id="IPR020556">
    <property type="entry name" value="Amidase_CS"/>
</dbReference>
<dbReference type="SUPFAM" id="SSF75304">
    <property type="entry name" value="Amidase signature (AS) enzymes"/>
    <property type="match status" value="1"/>
</dbReference>
<keyword evidence="4" id="KW-1185">Reference proteome</keyword>
<dbReference type="PROSITE" id="PS00571">
    <property type="entry name" value="AMIDASES"/>
    <property type="match status" value="1"/>
</dbReference>
<accession>A0A239NV40</accession>
<dbReference type="Proteomes" id="UP000198318">
    <property type="component" value="Unassembled WGS sequence"/>
</dbReference>
<reference evidence="3 4" key="1">
    <citation type="submission" date="2017-06" db="EMBL/GenBank/DDBJ databases">
        <authorList>
            <person name="Kim H.J."/>
            <person name="Triplett B.A."/>
        </authorList>
    </citation>
    <scope>NUCLEOTIDE SEQUENCE [LARGE SCALE GENOMIC DNA]</scope>
    <source>
        <strain evidence="3 4">DSM 44715</strain>
    </source>
</reference>
<evidence type="ECO:0000313" key="4">
    <source>
        <dbReference type="Proteomes" id="UP000198318"/>
    </source>
</evidence>
<organism evidence="3 4">
    <name type="scientific">Actinomadura meyerae</name>
    <dbReference type="NCBI Taxonomy" id="240840"/>
    <lineage>
        <taxon>Bacteria</taxon>
        <taxon>Bacillati</taxon>
        <taxon>Actinomycetota</taxon>
        <taxon>Actinomycetes</taxon>
        <taxon>Streptosporangiales</taxon>
        <taxon>Thermomonosporaceae</taxon>
        <taxon>Actinomadura</taxon>
    </lineage>
</organism>
<gene>
    <name evidence="3" type="ORF">SAMN05443665_105049</name>
</gene>
<evidence type="ECO:0000313" key="3">
    <source>
        <dbReference type="EMBL" id="SNT58737.1"/>
    </source>
</evidence>
<proteinExistence type="inferred from homology"/>
<dbReference type="PANTHER" id="PTHR11895">
    <property type="entry name" value="TRANSAMIDASE"/>
    <property type="match status" value="1"/>
</dbReference>
<name>A0A239NV40_9ACTN</name>
<dbReference type="GO" id="GO:0003824">
    <property type="term" value="F:catalytic activity"/>
    <property type="evidence" value="ECO:0007669"/>
    <property type="project" value="InterPro"/>
</dbReference>
<dbReference type="OrthoDB" id="5175573at2"/>
<evidence type="ECO:0000256" key="1">
    <source>
        <dbReference type="ARBA" id="ARBA00009199"/>
    </source>
</evidence>
<dbReference type="AlphaFoldDB" id="A0A239NV40"/>
<dbReference type="RefSeq" id="WP_089330385.1">
    <property type="nucleotide sequence ID" value="NZ_FZOR01000050.1"/>
</dbReference>
<feature type="domain" description="Amidase" evidence="2">
    <location>
        <begin position="26"/>
        <end position="452"/>
    </location>
</feature>
<dbReference type="InterPro" id="IPR036928">
    <property type="entry name" value="AS_sf"/>
</dbReference>
<sequence length="474" mass="49549">MGNDFLDLDGTAQAELVRSGQLRPVELVAAAIDRIERLDPVLGALTAERFERALDEAARPTGAGPFAGVPFLLKDAVQHSAGDRYQHGMTYLREHPWVSAADTGLTRRYRAAGLVLLGRTKVPELTMSPTTEPLGHGPARNPWDLTRSAGGSSGGSAAAVAAGMVACAHGNDMGGSIRIPASCCGLVGLKPSRGRTTLAPFASYWGPLTHEHVLTRTVRDSAAMLDATAGPAPGDLYAAPAPSRPWTAEVGADPGRLRIGLLETRPSGGPLAPECLTAVHETARLLESLGHRVRTLDPIAFADPAGAAAMGVVIAASVAREVAAWERRIGIPMHDLEPGTAAAVAQGAATSAADLLDALDTLARWSRRIVLASSAVDVVLSPTIPWLPPPLGTMSGDRPLAETAPRWTAMAETAVLGNISGQPAISLPLHRTETGLPIGIQLAAPYAREDLLFRLSSQLEEAAPWPRTANVPMS</sequence>
<dbReference type="Pfam" id="PF01425">
    <property type="entry name" value="Amidase"/>
    <property type="match status" value="1"/>
</dbReference>
<comment type="similarity">
    <text evidence="1">Belongs to the amidase family.</text>
</comment>
<dbReference type="Gene3D" id="3.90.1300.10">
    <property type="entry name" value="Amidase signature (AS) domain"/>
    <property type="match status" value="1"/>
</dbReference>
<dbReference type="InterPro" id="IPR000120">
    <property type="entry name" value="Amidase"/>
</dbReference>